<keyword evidence="2" id="KW-1185">Reference proteome</keyword>
<accession>A0A7W6LGR8</accession>
<organism evidence="1 2">
    <name type="scientific">Rhizobium rhizoryzae</name>
    <dbReference type="NCBI Taxonomy" id="451876"/>
    <lineage>
        <taxon>Bacteria</taxon>
        <taxon>Pseudomonadati</taxon>
        <taxon>Pseudomonadota</taxon>
        <taxon>Alphaproteobacteria</taxon>
        <taxon>Hyphomicrobiales</taxon>
        <taxon>Rhizobiaceae</taxon>
        <taxon>Rhizobium/Agrobacterium group</taxon>
        <taxon>Rhizobium</taxon>
    </lineage>
</organism>
<evidence type="ECO:0000313" key="1">
    <source>
        <dbReference type="EMBL" id="MBB4143882.1"/>
    </source>
</evidence>
<proteinExistence type="predicted"/>
<gene>
    <name evidence="1" type="ORF">GGQ72_002434</name>
</gene>
<dbReference type="EMBL" id="JACIEC010000002">
    <property type="protein sequence ID" value="MBB4143882.1"/>
    <property type="molecule type" value="Genomic_DNA"/>
</dbReference>
<dbReference type="InterPro" id="IPR009579">
    <property type="entry name" value="DUF1192"/>
</dbReference>
<protein>
    <submittedName>
        <fullName evidence="1">Uncharacterized small protein (DUF1192 family)</fullName>
    </submittedName>
</protein>
<reference evidence="1 2" key="1">
    <citation type="submission" date="2020-08" db="EMBL/GenBank/DDBJ databases">
        <title>Genomic Encyclopedia of Type Strains, Phase IV (KMG-IV): sequencing the most valuable type-strain genomes for metagenomic binning, comparative biology and taxonomic classification.</title>
        <authorList>
            <person name="Goeker M."/>
        </authorList>
    </citation>
    <scope>NUCLEOTIDE SEQUENCE [LARGE SCALE GENOMIC DNA]</scope>
    <source>
        <strain evidence="1 2">DSM 29514</strain>
    </source>
</reference>
<dbReference type="Pfam" id="PF06698">
    <property type="entry name" value="DUF1192"/>
    <property type="match status" value="1"/>
</dbReference>
<comment type="caution">
    <text evidence="1">The sequence shown here is derived from an EMBL/GenBank/DDBJ whole genome shotgun (WGS) entry which is preliminary data.</text>
</comment>
<dbReference type="Proteomes" id="UP000519897">
    <property type="component" value="Unassembled WGS sequence"/>
</dbReference>
<dbReference type="AlphaFoldDB" id="A0A7W6LGR8"/>
<sequence length="63" mass="7216">MSIFDDDRPKKVTQHEIGCDLSLLSADELDKRVALLEAEIVRLKAERAQKDAGRRAAEDFFKR</sequence>
<name>A0A7W6LGR8_9HYPH</name>
<evidence type="ECO:0000313" key="2">
    <source>
        <dbReference type="Proteomes" id="UP000519897"/>
    </source>
</evidence>
<dbReference type="RefSeq" id="WP_062555691.1">
    <property type="nucleotide sequence ID" value="NZ_CP049250.1"/>
</dbReference>